<organism evidence="2 3">
    <name type="scientific">Mediterranea massiliensis</name>
    <dbReference type="NCBI Taxonomy" id="1841865"/>
    <lineage>
        <taxon>Bacteria</taxon>
        <taxon>Pseudomonadati</taxon>
        <taxon>Bacteroidota</taxon>
        <taxon>Bacteroidia</taxon>
        <taxon>Bacteroidales</taxon>
        <taxon>Bacteroidaceae</taxon>
        <taxon>Mediterranea</taxon>
    </lineage>
</organism>
<dbReference type="Pfam" id="PF07661">
    <property type="entry name" value="MORN_2"/>
    <property type="match status" value="2"/>
</dbReference>
<protein>
    <recommendedName>
        <fullName evidence="4">MORN repeat variant</fullName>
    </recommendedName>
</protein>
<proteinExistence type="predicted"/>
<dbReference type="Gene3D" id="2.20.110.10">
    <property type="entry name" value="Histone H3 K4-specific methyltransferase SET7/9 N-terminal domain"/>
    <property type="match status" value="1"/>
</dbReference>
<gene>
    <name evidence="2" type="ORF">H7U35_11630</name>
</gene>
<feature type="chain" id="PRO_5047250622" description="MORN repeat variant" evidence="1">
    <location>
        <begin position="22"/>
        <end position="290"/>
    </location>
</feature>
<feature type="signal peptide" evidence="1">
    <location>
        <begin position="1"/>
        <end position="21"/>
    </location>
</feature>
<accession>A0ABS2E2I0</accession>
<dbReference type="InterPro" id="IPR011652">
    <property type="entry name" value="MORN_2"/>
</dbReference>
<sequence>MKRFFFLSSFALASISMQVQAQQDTLYLDAQQNVIKKKAKASSCALVHEEGKGKTTVYFYTVDGILTQSSVYNRFKKQASSRILHGETHYKFSNSTQDSLFVFYTNNRRNGAAIFYYPNGSVMAQGQYKDGMLNGLLQQFYPNGKTKRQEIYKDDVSQGGTYLSAEGTPLEFVPFYKRAEYADGINGLIQVISRNMKLSKGLMEYMVDNKLYKLTADIGIWIDNEGKVKGLYILRTDDPKFNEECFEQVLPVLKSQSFNPGMIDGKPAQTLFFIKDIMCSISPAGYTPKF</sequence>
<evidence type="ECO:0000313" key="3">
    <source>
        <dbReference type="Proteomes" id="UP000766986"/>
    </source>
</evidence>
<evidence type="ECO:0008006" key="4">
    <source>
        <dbReference type="Google" id="ProtNLM"/>
    </source>
</evidence>
<dbReference type="EMBL" id="JACLYZ010000029">
    <property type="protein sequence ID" value="MBM6735860.1"/>
    <property type="molecule type" value="Genomic_DNA"/>
</dbReference>
<keyword evidence="3" id="KW-1185">Reference proteome</keyword>
<keyword evidence="1" id="KW-0732">Signal</keyword>
<evidence type="ECO:0000313" key="2">
    <source>
        <dbReference type="EMBL" id="MBM6735860.1"/>
    </source>
</evidence>
<dbReference type="RefSeq" id="WP_205096046.1">
    <property type="nucleotide sequence ID" value="NZ_JACLYZ010000029.1"/>
</dbReference>
<dbReference type="Proteomes" id="UP000766986">
    <property type="component" value="Unassembled WGS sequence"/>
</dbReference>
<dbReference type="SUPFAM" id="SSF82185">
    <property type="entry name" value="Histone H3 K4-specific methyltransferase SET7/9 N-terminal domain"/>
    <property type="match status" value="1"/>
</dbReference>
<name>A0ABS2E2I0_9BACT</name>
<comment type="caution">
    <text evidence="2">The sequence shown here is derived from an EMBL/GenBank/DDBJ whole genome shotgun (WGS) entry which is preliminary data.</text>
</comment>
<evidence type="ECO:0000256" key="1">
    <source>
        <dbReference type="SAM" id="SignalP"/>
    </source>
</evidence>
<reference evidence="2 3" key="1">
    <citation type="journal article" date="2021" name="Sci. Rep.">
        <title>The distribution of antibiotic resistance genes in chicken gut microbiota commensals.</title>
        <authorList>
            <person name="Juricova H."/>
            <person name="Matiasovicova J."/>
            <person name="Kubasova T."/>
            <person name="Cejkova D."/>
            <person name="Rychlik I."/>
        </authorList>
    </citation>
    <scope>NUCLEOTIDE SEQUENCE [LARGE SCALE GENOMIC DNA]</scope>
    <source>
        <strain evidence="2 3">An772</strain>
    </source>
</reference>